<reference evidence="2" key="1">
    <citation type="submission" date="2020-08" db="EMBL/GenBank/DDBJ databases">
        <title>Multicomponent nature underlies the extraordinary mechanical properties of spider dragline silk.</title>
        <authorList>
            <person name="Kono N."/>
            <person name="Nakamura H."/>
            <person name="Mori M."/>
            <person name="Yoshida Y."/>
            <person name="Ohtoshi R."/>
            <person name="Malay A.D."/>
            <person name="Moran D.A.P."/>
            <person name="Tomita M."/>
            <person name="Numata K."/>
            <person name="Arakawa K."/>
        </authorList>
    </citation>
    <scope>NUCLEOTIDE SEQUENCE</scope>
</reference>
<sequence length="87" mass="9817">MDDPPNSRDDTHNGSGSFVNLSDEPGSLVGDTPYLEVWTIQDYLERHQRRGKPPFDLSPLRSQDMIPKICSQMVPSGREGLCPVLRY</sequence>
<name>A0A8X6TC21_NEPPI</name>
<dbReference type="AlphaFoldDB" id="A0A8X6TC21"/>
<feature type="compositionally biased region" description="Basic and acidic residues" evidence="1">
    <location>
        <begin position="1"/>
        <end position="12"/>
    </location>
</feature>
<accession>A0A8X6TC21</accession>
<dbReference type="EMBL" id="BMAW01006272">
    <property type="protein sequence ID" value="GFS98143.1"/>
    <property type="molecule type" value="Genomic_DNA"/>
</dbReference>
<proteinExistence type="predicted"/>
<evidence type="ECO:0000256" key="1">
    <source>
        <dbReference type="SAM" id="MobiDB-lite"/>
    </source>
</evidence>
<feature type="region of interest" description="Disordered" evidence="1">
    <location>
        <begin position="1"/>
        <end position="29"/>
    </location>
</feature>
<gene>
    <name evidence="2" type="ORF">NPIL_515771</name>
</gene>
<evidence type="ECO:0000313" key="2">
    <source>
        <dbReference type="EMBL" id="GFS98143.1"/>
    </source>
</evidence>
<organism evidence="2 3">
    <name type="scientific">Nephila pilipes</name>
    <name type="common">Giant wood spider</name>
    <name type="synonym">Nephila maculata</name>
    <dbReference type="NCBI Taxonomy" id="299642"/>
    <lineage>
        <taxon>Eukaryota</taxon>
        <taxon>Metazoa</taxon>
        <taxon>Ecdysozoa</taxon>
        <taxon>Arthropoda</taxon>
        <taxon>Chelicerata</taxon>
        <taxon>Arachnida</taxon>
        <taxon>Araneae</taxon>
        <taxon>Araneomorphae</taxon>
        <taxon>Entelegynae</taxon>
        <taxon>Araneoidea</taxon>
        <taxon>Nephilidae</taxon>
        <taxon>Nephila</taxon>
    </lineage>
</organism>
<protein>
    <submittedName>
        <fullName evidence="2">Uncharacterized protein</fullName>
    </submittedName>
</protein>
<evidence type="ECO:0000313" key="3">
    <source>
        <dbReference type="Proteomes" id="UP000887013"/>
    </source>
</evidence>
<keyword evidence="3" id="KW-1185">Reference proteome</keyword>
<comment type="caution">
    <text evidence="2">The sequence shown here is derived from an EMBL/GenBank/DDBJ whole genome shotgun (WGS) entry which is preliminary data.</text>
</comment>
<dbReference type="Proteomes" id="UP000887013">
    <property type="component" value="Unassembled WGS sequence"/>
</dbReference>